<dbReference type="EMBL" id="PFEQ01000013">
    <property type="protein sequence ID" value="PJE74088.1"/>
    <property type="molecule type" value="Genomic_DNA"/>
</dbReference>
<organism evidence="2 3">
    <name type="scientific">Candidatus Taylorbacteria bacterium CG10_big_fil_rev_8_21_14_0_10_41_48</name>
    <dbReference type="NCBI Taxonomy" id="1975024"/>
    <lineage>
        <taxon>Bacteria</taxon>
        <taxon>Candidatus Tayloriibacteriota</taxon>
    </lineage>
</organism>
<gene>
    <name evidence="2" type="ORF">COV01_03245</name>
</gene>
<evidence type="ECO:0000313" key="2">
    <source>
        <dbReference type="EMBL" id="PJE74088.1"/>
    </source>
</evidence>
<accession>A0A2M8LBT9</accession>
<dbReference type="AlphaFoldDB" id="A0A2M8LBT9"/>
<sequence>MTQYVREHIEKIETPMLTWALFGVIGLLIISYAYFINATIVNAVTKTSLENDISTLTSTLGEKESEYLTLKRGISIAYAQTLGFQEVGKSDTTFVSYRSGLTFNR</sequence>
<name>A0A2M8LBT9_9BACT</name>
<evidence type="ECO:0008006" key="4">
    <source>
        <dbReference type="Google" id="ProtNLM"/>
    </source>
</evidence>
<proteinExistence type="predicted"/>
<keyword evidence="1" id="KW-0812">Transmembrane</keyword>
<comment type="caution">
    <text evidence="2">The sequence shown here is derived from an EMBL/GenBank/DDBJ whole genome shotgun (WGS) entry which is preliminary data.</text>
</comment>
<evidence type="ECO:0000313" key="3">
    <source>
        <dbReference type="Proteomes" id="UP000228700"/>
    </source>
</evidence>
<protein>
    <recommendedName>
        <fullName evidence="4">Cell division protein FtsL</fullName>
    </recommendedName>
</protein>
<reference evidence="3" key="1">
    <citation type="submission" date="2017-09" db="EMBL/GenBank/DDBJ databases">
        <title>Depth-based differentiation of microbial function through sediment-hosted aquifers and enrichment of novel symbionts in the deep terrestrial subsurface.</title>
        <authorList>
            <person name="Probst A.J."/>
            <person name="Ladd B."/>
            <person name="Jarett J.K."/>
            <person name="Geller-Mcgrath D.E."/>
            <person name="Sieber C.M.K."/>
            <person name="Emerson J.B."/>
            <person name="Anantharaman K."/>
            <person name="Thomas B.C."/>
            <person name="Malmstrom R."/>
            <person name="Stieglmeier M."/>
            <person name="Klingl A."/>
            <person name="Woyke T."/>
            <person name="Ryan C.M."/>
            <person name="Banfield J.F."/>
        </authorList>
    </citation>
    <scope>NUCLEOTIDE SEQUENCE [LARGE SCALE GENOMIC DNA]</scope>
</reference>
<evidence type="ECO:0000256" key="1">
    <source>
        <dbReference type="SAM" id="Phobius"/>
    </source>
</evidence>
<feature type="transmembrane region" description="Helical" evidence="1">
    <location>
        <begin position="16"/>
        <end position="35"/>
    </location>
</feature>
<keyword evidence="1" id="KW-0472">Membrane</keyword>
<keyword evidence="1" id="KW-1133">Transmembrane helix</keyword>
<dbReference type="Proteomes" id="UP000228700">
    <property type="component" value="Unassembled WGS sequence"/>
</dbReference>